<gene>
    <name evidence="7" type="ORF">AB205_0101850</name>
</gene>
<feature type="compositionally biased region" description="Basic residues" evidence="6">
    <location>
        <begin position="214"/>
        <end position="230"/>
    </location>
</feature>
<evidence type="ECO:0000313" key="8">
    <source>
        <dbReference type="Proteomes" id="UP000228934"/>
    </source>
</evidence>
<evidence type="ECO:0000313" key="7">
    <source>
        <dbReference type="EMBL" id="PIO39240.1"/>
    </source>
</evidence>
<evidence type="ECO:0008006" key="9">
    <source>
        <dbReference type="Google" id="ProtNLM"/>
    </source>
</evidence>
<keyword evidence="8" id="KW-1185">Reference proteome</keyword>
<dbReference type="PANTHER" id="PTHR14514">
    <property type="entry name" value="PKA ANCHORING PROTEIN"/>
    <property type="match status" value="1"/>
</dbReference>
<feature type="region of interest" description="Disordered" evidence="6">
    <location>
        <begin position="625"/>
        <end position="650"/>
    </location>
</feature>
<evidence type="ECO:0000256" key="3">
    <source>
        <dbReference type="ARBA" id="ARBA00022737"/>
    </source>
</evidence>
<sequence>MDETQLSNRQQDSTALPSEPQRIEYKTELQSNLSGVQQSEQLRTLHARLSALKKRYQNLNTELQPGQKEKRSQQDSFMLLLQDGHELDTLYGDTVQILESHLEEEHRYDSLSSALNNKMTSFYEELVNFSGSSRENAPCELKRQKLQELRNQYKVLQKDFSEVIRVAEGVKQSTSSPQAIRIQEALDMHHCKMRGGLERLDYLKEAIEQPPLVHKSKKKEPKKGTKKKTGHAIQSILEPSLQPVQLAEKHTVSPTAEPLVETGKAAVKPSVQPAVDLSAPASEPPVLPNVELLVQPSVQSASELRIKPETSCEEKLPLDPVLKPAWLSRLQTTSKSSVYPESSVQYGGEASVEPLVQPLAEHFTHPDSLSSALNTKMARFSEELLNFSGSSQENTARELKRQKLQELRDQYEILQNDLAEVSQVAEGVKQSTSSPKVLQIQEALDMHHCKMRGYLEQLDYLKEAIEQPPLFHKIKKKEPKKVTKKKTGHAAKSTLEPSLQPSVQPIEKHTVLPTIEPSLESSGKAAVEPSVQPAVDLPEPAPEPPVHVDKLSAQPSVQSAGLIQPPELYVFSGAKSSLQPTAEPSVQPAVDHTMRPPEVVSALPTGEPSVLLEVESSVQLAAESSVSPTARPTMEPSAEPFVPPDASTVQPEPEIVLPGTRPSVQPSGESFVLTNEISSVQPTPKTTVQPDARSSLPYSVEPSVKTTVEPSEVASVWPLVGPSMSTVIDSLVPPEVEHTLHLTVQPAERPSIQHAPEPSKQNIVGLSLQSTVELKEHNLVDPSGVVELATHSLAAPSVGALQAKIQAVKTSEQDSDNHAAQAVAENVVHNVLVQAVQDPVVLTAQEAVEFTVQVKDQTQPHLEVSTLPDKPLYASPDQTPVQPSKSEITKERKSSKGKKKKKLIAASYTADKQAVNGVTSPVEKTSILDHSEEDVSAEFVQMKINQDASYNLREVAKIKALEECVKITEEQQEAIGQLQMCLNDCDSFRRQLETSLSDLPAVDNESLRIFALLTTVEEKLCQAKMLSDDGGRVVILKEVKPLYDEIKSYMECLSKVAAKIPCTVKMEEKKLDNLEDVVGVNAQDTQLVSKPLKSPTSRDATTMLSVSFVNEAVSAPEEPLPLYTQFQKQMQEILSHISHAGGDSALPGKTLEKFSSHIKHLCVREDDKIESDQSPEGLHVVMLKSGIENLKKNPPQLTLNELAQHIKEIEKLHNDISRTRSQESAVQKANGDSRGSELLLSKCEDLLNELTVLRTEKKTLYQVFKSFQDALCAARQAYQMLCKEKENLKVAPTESHTSQLDKRKHFLDKVEKEKVTLHVLKAEQANIGYLGISSKDKDRIENEVNQIEDLWEQIEFNICRECDCLNKEAEEFAVLKGKVDDIRSIIQVQQDLLDQPSPSSENVLNASLGLFAEMQAIKHSFILLRNACDLQMKRTWAVNERQDLENSLDSLQRELENLEERVKDRQLTRCQTPDAFLEQCPSLQPIYSSLLWVKKSQEKSSSEKGIALLLGDVEWQTTTYKKVQKEILSRKSAVDSAIGESNHIAVSFDEAMSKDFSSFLQQLQELYQEQIIQSTSRLQQLEIGWEKRKALFSEIEKLKELLQCLEKEATPVKRGIFTETELCAQLNCLKAKTTEMEEIEGLVLTLLRNSQSYHGELKSSEQLYLNDILRSLKSKARRIRRLEEKTFCYTKKLLSICNDFQERLTSLHRNLNALQPSEPKMQEEVLELDREVFEKKLQLSQNAVSSSKDLLSQILRYKDLFKDNRLHWDDLTIDDLQKKCLSFTERSGHSEHCGLEQGHYQELSQKIRTMVCSLQRESDTTAANFDIIAAQVACKKIKKISVLIAEALGWLHTQQAINVNSLRDEEQSLTVLAENMDRSYQALSQLVGDYYKSTKHSQHQVKQALYTLNKIVRELQEPFLNELDENELQERLLRLEALGEISKTEVQGVFSVSSLSSTDDLSKHLREVENTGQQIEKRLSEQIVSSGILHLLT</sequence>
<evidence type="ECO:0000256" key="6">
    <source>
        <dbReference type="SAM" id="MobiDB-lite"/>
    </source>
</evidence>
<evidence type="ECO:0000256" key="2">
    <source>
        <dbReference type="ARBA" id="ARBA00022553"/>
    </source>
</evidence>
<accession>A0A2G9SGI0</accession>
<feature type="region of interest" description="Disordered" evidence="6">
    <location>
        <begin position="476"/>
        <end position="504"/>
    </location>
</feature>
<feature type="coiled-coil region" evidence="5">
    <location>
        <begin position="397"/>
        <end position="424"/>
    </location>
</feature>
<dbReference type="OrthoDB" id="18853at2759"/>
<feature type="region of interest" description="Disordered" evidence="6">
    <location>
        <begin position="211"/>
        <end position="231"/>
    </location>
</feature>
<keyword evidence="3" id="KW-0677">Repeat</keyword>
<evidence type="ECO:0000256" key="5">
    <source>
        <dbReference type="SAM" id="Coils"/>
    </source>
</evidence>
<dbReference type="Proteomes" id="UP000228934">
    <property type="component" value="Unassembled WGS sequence"/>
</dbReference>
<name>A0A2G9SGI0_AQUCT</name>
<feature type="region of interest" description="Disordered" evidence="6">
    <location>
        <begin position="866"/>
        <end position="902"/>
    </location>
</feature>
<keyword evidence="5" id="KW-0175">Coiled coil</keyword>
<feature type="compositionally biased region" description="Polar residues" evidence="6">
    <location>
        <begin position="876"/>
        <end position="886"/>
    </location>
</feature>
<protein>
    <recommendedName>
        <fullName evidence="9">KASH domain-containing protein</fullName>
    </recommendedName>
</protein>
<feature type="compositionally biased region" description="Polar residues" evidence="6">
    <location>
        <begin position="1"/>
        <end position="16"/>
    </location>
</feature>
<reference evidence="8" key="1">
    <citation type="journal article" date="2017" name="Nat. Commun.">
        <title>The North American bullfrog draft genome provides insight into hormonal regulation of long noncoding RNA.</title>
        <authorList>
            <person name="Hammond S.A."/>
            <person name="Warren R.L."/>
            <person name="Vandervalk B.P."/>
            <person name="Kucuk E."/>
            <person name="Khan H."/>
            <person name="Gibb E.A."/>
            <person name="Pandoh P."/>
            <person name="Kirk H."/>
            <person name="Zhao Y."/>
            <person name="Jones M."/>
            <person name="Mungall A.J."/>
            <person name="Coope R."/>
            <person name="Pleasance S."/>
            <person name="Moore R.A."/>
            <person name="Holt R.A."/>
            <person name="Round J.M."/>
            <person name="Ohora S."/>
            <person name="Walle B.V."/>
            <person name="Veldhoen N."/>
            <person name="Helbing C.C."/>
            <person name="Birol I."/>
        </authorList>
    </citation>
    <scope>NUCLEOTIDE SEQUENCE [LARGE SCALE GENOMIC DNA]</scope>
</reference>
<comment type="subcellular location">
    <subcellularLocation>
        <location evidence="1">Endomembrane system</location>
    </subcellularLocation>
</comment>
<feature type="compositionally biased region" description="Basic residues" evidence="6">
    <location>
        <begin position="476"/>
        <end position="489"/>
    </location>
</feature>
<feature type="coiled-coil region" evidence="5">
    <location>
        <begin position="139"/>
        <end position="166"/>
    </location>
</feature>
<feature type="region of interest" description="Disordered" evidence="6">
    <location>
        <begin position="1"/>
        <end position="22"/>
    </location>
</feature>
<keyword evidence="4" id="KW-0472">Membrane</keyword>
<proteinExistence type="predicted"/>
<dbReference type="EMBL" id="KV924393">
    <property type="protein sequence ID" value="PIO39240.1"/>
    <property type="molecule type" value="Genomic_DNA"/>
</dbReference>
<organism evidence="7 8">
    <name type="scientific">Aquarana catesbeiana</name>
    <name type="common">American bullfrog</name>
    <name type="synonym">Rana catesbeiana</name>
    <dbReference type="NCBI Taxonomy" id="8400"/>
    <lineage>
        <taxon>Eukaryota</taxon>
        <taxon>Metazoa</taxon>
        <taxon>Chordata</taxon>
        <taxon>Craniata</taxon>
        <taxon>Vertebrata</taxon>
        <taxon>Euteleostomi</taxon>
        <taxon>Amphibia</taxon>
        <taxon>Batrachia</taxon>
        <taxon>Anura</taxon>
        <taxon>Neobatrachia</taxon>
        <taxon>Ranoidea</taxon>
        <taxon>Ranidae</taxon>
        <taxon>Aquarana</taxon>
    </lineage>
</organism>
<feature type="coiled-coil region" evidence="5">
    <location>
        <begin position="1434"/>
        <end position="1468"/>
    </location>
</feature>
<keyword evidence="2" id="KW-0597">Phosphoprotein</keyword>
<dbReference type="PANTHER" id="PTHR14514:SF7">
    <property type="entry name" value="KASH DOMAIN-CONTAINING PROTEIN"/>
    <property type="match status" value="1"/>
</dbReference>
<evidence type="ECO:0000256" key="4">
    <source>
        <dbReference type="ARBA" id="ARBA00023136"/>
    </source>
</evidence>
<evidence type="ECO:0000256" key="1">
    <source>
        <dbReference type="ARBA" id="ARBA00004308"/>
    </source>
</evidence>